<feature type="coiled-coil region" evidence="15">
    <location>
        <begin position="360"/>
        <end position="387"/>
    </location>
</feature>
<dbReference type="InterPro" id="IPR009000">
    <property type="entry name" value="Transl_B-barrel_sf"/>
</dbReference>
<dbReference type="Gene3D" id="3.30.930.10">
    <property type="entry name" value="Bira Bifunctional Protein, Domain 2"/>
    <property type="match status" value="1"/>
</dbReference>
<dbReference type="GO" id="GO:0008270">
    <property type="term" value="F:zinc ion binding"/>
    <property type="evidence" value="ECO:0007669"/>
    <property type="project" value="UniProtKB-UniRule"/>
</dbReference>
<evidence type="ECO:0000256" key="4">
    <source>
        <dbReference type="ARBA" id="ARBA00022598"/>
    </source>
</evidence>
<feature type="binding site" evidence="14">
    <location>
        <position position="568"/>
    </location>
    <ligand>
        <name>Zn(2+)</name>
        <dbReference type="ChEBI" id="CHEBI:29105"/>
    </ligand>
</feature>
<sequence>MKRLGLHEIRREFLEYFRENGHIVAPSFSLVPKDDPSLLLIGAGMAPLKKFFTGEKTPPGKRMTTCQKCLRTGDIDNVGQTDRHATFFEMLGNFSFGDYFKREAINWAWTFLRENLEIPEEDLWVTVFEEDHEAAKIWEEEIGLAKEKIVPLGKEDNFWELEVGPSGPCSEIYVDRGEEFGCGNPDCKPGCECDRFIEVWNLVFTQFDKDKEGNYHPLSHPNIDTGMGLERIATVLQGTDNIFEIDALQEVLHKVEDLSNYKYKTDKKLDISVRVITDHIRAITFLIGDGVIPSNEGRGYVLRRLLRRAASHGRKLGLDQPFLADIAKVVMDSWSVNYEELTSRRTMILEVISKEEEKFHETLETGMALLEDQVKDLKDKNEKVLSGERAFKLYDTYGFPVDLTNEILKDYGMTVDFDGFQSQMQAQKERARSARDDSNMGWEAGEEELKLDFKTDFTGYEKMQDTSKVLALVCQGHEVQSLQEGQEGLVIVEKTPFYPEGGGQIADTGQISWSQGRAQVLDTQKTKNGTIYSRVKVSQGNLEVGSQLDLEVDQDRRKAIMRNHSVTHLLHAALREVLGQHVQQSGSEVRDDWMRFDFSHYKPMTPEEVKAVEDRVNEMILANVPVSKELLAYNEAKQEGAIGLFEGKYGEKVRVVTMGDFSKELCGGTHVEATGDIGSFKILSESGIAAGVRRIESTTGFNVLKLLRDYETSHKALAAKLKTNEQNLLDRVDQVLQQQKELRKEVEDFKKQVASSDLDSSLSQVKEVNGISYITGILENVDGENLRNLAEETRDRHAPVVVVLASVMEDKVLFASAVTKELTKQVQAGKLIGKVAKIAGGGGGGRPDFAQAGGKDPAKVQEAIDAVEKFLAE</sequence>
<dbReference type="RefSeq" id="WP_131748527.1">
    <property type="nucleotide sequence ID" value="NZ_CAACYI010000001.1"/>
</dbReference>
<dbReference type="Gene3D" id="3.30.54.20">
    <property type="match status" value="1"/>
</dbReference>
<protein>
    <recommendedName>
        <fullName evidence="14">Alanine--tRNA ligase</fullName>
        <ecNumber evidence="14">6.1.1.7</ecNumber>
    </recommendedName>
    <alternativeName>
        <fullName evidence="14">Alanyl-tRNA synthetase</fullName>
        <shortName evidence="14">AlaRS</shortName>
    </alternativeName>
</protein>
<dbReference type="PROSITE" id="PS50860">
    <property type="entry name" value="AA_TRNA_LIGASE_II_ALA"/>
    <property type="match status" value="1"/>
</dbReference>
<evidence type="ECO:0000256" key="15">
    <source>
        <dbReference type="SAM" id="Coils"/>
    </source>
</evidence>
<keyword evidence="4 14" id="KW-0436">Ligase</keyword>
<dbReference type="FunFam" id="3.30.930.10:FF:000004">
    <property type="entry name" value="Alanine--tRNA ligase"/>
    <property type="match status" value="1"/>
</dbReference>
<dbReference type="GO" id="GO:0006419">
    <property type="term" value="P:alanyl-tRNA aminoacylation"/>
    <property type="evidence" value="ECO:0007669"/>
    <property type="project" value="UniProtKB-UniRule"/>
</dbReference>
<dbReference type="Pfam" id="PF07973">
    <property type="entry name" value="tRNA_SAD"/>
    <property type="match status" value="1"/>
</dbReference>
<name>A0A8H2M3S5_9FIRM</name>
<keyword evidence="6 14" id="KW-0547">Nucleotide-binding</keyword>
<evidence type="ECO:0000256" key="8">
    <source>
        <dbReference type="ARBA" id="ARBA00022840"/>
    </source>
</evidence>
<dbReference type="SUPFAM" id="SSF50447">
    <property type="entry name" value="Translation proteins"/>
    <property type="match status" value="1"/>
</dbReference>
<dbReference type="FunFam" id="3.30.980.10:FF:000004">
    <property type="entry name" value="Alanine--tRNA ligase, cytoplasmic"/>
    <property type="match status" value="1"/>
</dbReference>
<dbReference type="InterPro" id="IPR003156">
    <property type="entry name" value="DHHA1_dom"/>
</dbReference>
<dbReference type="GO" id="GO:0005829">
    <property type="term" value="C:cytosol"/>
    <property type="evidence" value="ECO:0007669"/>
    <property type="project" value="TreeGrafter"/>
</dbReference>
<accession>A0A8H2M3S5</accession>
<evidence type="ECO:0000256" key="1">
    <source>
        <dbReference type="ARBA" id="ARBA00004496"/>
    </source>
</evidence>
<dbReference type="SMART" id="SM00863">
    <property type="entry name" value="tRNA_SAD"/>
    <property type="match status" value="1"/>
</dbReference>
<dbReference type="InterPro" id="IPR018163">
    <property type="entry name" value="Thr/Ala-tRNA-synth_IIc_edit"/>
</dbReference>
<dbReference type="GO" id="GO:0000049">
    <property type="term" value="F:tRNA binding"/>
    <property type="evidence" value="ECO:0007669"/>
    <property type="project" value="UniProtKB-KW"/>
</dbReference>
<evidence type="ECO:0000256" key="6">
    <source>
        <dbReference type="ARBA" id="ARBA00022741"/>
    </source>
</evidence>
<keyword evidence="8 14" id="KW-0067">ATP-binding</keyword>
<dbReference type="InterPro" id="IPR018162">
    <property type="entry name" value="Ala-tRNA-ligase_IIc_anticod-bd"/>
</dbReference>
<dbReference type="InterPro" id="IPR023033">
    <property type="entry name" value="Ala_tRNA_ligase_euk/bac"/>
</dbReference>
<dbReference type="SUPFAM" id="SSF101353">
    <property type="entry name" value="Putative anticodon-binding domain of alanyl-tRNA synthetase (AlaRS)"/>
    <property type="match status" value="1"/>
</dbReference>
<evidence type="ECO:0000256" key="7">
    <source>
        <dbReference type="ARBA" id="ARBA00022833"/>
    </source>
</evidence>
<dbReference type="FunFam" id="3.30.54.20:FF:000001">
    <property type="entry name" value="Alanine--tRNA ligase"/>
    <property type="match status" value="1"/>
</dbReference>
<dbReference type="Gene3D" id="3.10.310.40">
    <property type="match status" value="1"/>
</dbReference>
<dbReference type="Pfam" id="PF01411">
    <property type="entry name" value="tRNA-synt_2c"/>
    <property type="match status" value="1"/>
</dbReference>
<dbReference type="InterPro" id="IPR050058">
    <property type="entry name" value="Ala-tRNA_ligase"/>
</dbReference>
<gene>
    <name evidence="14 17" type="primary">alaS</name>
    <name evidence="17" type="ORF">NCTC13150_00567</name>
</gene>
<organism evidence="17 18">
    <name type="scientific">Urinicoccus massiliensis</name>
    <dbReference type="NCBI Taxonomy" id="1723382"/>
    <lineage>
        <taxon>Bacteria</taxon>
        <taxon>Bacillati</taxon>
        <taxon>Bacillota</taxon>
        <taxon>Tissierellia</taxon>
        <taxon>Tissierellales</taxon>
        <taxon>Peptoniphilaceae</taxon>
        <taxon>Urinicoccus</taxon>
    </lineage>
</organism>
<dbReference type="InterPro" id="IPR002318">
    <property type="entry name" value="Ala-tRNA-lgiase_IIc"/>
</dbReference>
<feature type="binding site" evidence="14">
    <location>
        <position position="666"/>
    </location>
    <ligand>
        <name>Zn(2+)</name>
        <dbReference type="ChEBI" id="CHEBI:29105"/>
    </ligand>
</feature>
<evidence type="ECO:0000256" key="12">
    <source>
        <dbReference type="ARBA" id="ARBA00024779"/>
    </source>
</evidence>
<dbReference type="FunFam" id="2.40.30.130:FF:000001">
    <property type="entry name" value="Alanine--tRNA ligase"/>
    <property type="match status" value="1"/>
</dbReference>
<evidence type="ECO:0000313" key="18">
    <source>
        <dbReference type="Proteomes" id="UP000377798"/>
    </source>
</evidence>
<dbReference type="GO" id="GO:0005524">
    <property type="term" value="F:ATP binding"/>
    <property type="evidence" value="ECO:0007669"/>
    <property type="project" value="UniProtKB-UniRule"/>
</dbReference>
<comment type="domain">
    <text evidence="14">Consists of three domains; the N-terminal catalytic domain, the editing domain and the C-terminal C-Ala domain. The editing domain removes incorrectly charged amino acids, while the C-Ala domain, along with tRNA(Ala), serves as a bridge to cooperatively bring together the editing and aminoacylation centers thus stimulating deacylation of misacylated tRNAs.</text>
</comment>
<comment type="similarity">
    <text evidence="2 14">Belongs to the class-II aminoacyl-tRNA synthetase family.</text>
</comment>
<evidence type="ECO:0000256" key="10">
    <source>
        <dbReference type="ARBA" id="ARBA00022917"/>
    </source>
</evidence>
<keyword evidence="11 14" id="KW-0030">Aminoacyl-tRNA synthetase</keyword>
<dbReference type="HAMAP" id="MF_00036_B">
    <property type="entry name" value="Ala_tRNA_synth_B"/>
    <property type="match status" value="1"/>
</dbReference>
<dbReference type="PRINTS" id="PR00980">
    <property type="entry name" value="TRNASYNTHALA"/>
</dbReference>
<comment type="cofactor">
    <cofactor evidence="14">
        <name>Zn(2+)</name>
        <dbReference type="ChEBI" id="CHEBI:29105"/>
    </cofactor>
    <text evidence="14">Binds 1 zinc ion per subunit.</text>
</comment>
<dbReference type="EMBL" id="CAACYI010000001">
    <property type="protein sequence ID" value="VFB16052.1"/>
    <property type="molecule type" value="Genomic_DNA"/>
</dbReference>
<dbReference type="PANTHER" id="PTHR11777:SF9">
    <property type="entry name" value="ALANINE--TRNA LIGASE, CYTOPLASMIC"/>
    <property type="match status" value="1"/>
</dbReference>
<evidence type="ECO:0000256" key="3">
    <source>
        <dbReference type="ARBA" id="ARBA00022555"/>
    </source>
</evidence>
<dbReference type="Proteomes" id="UP000377798">
    <property type="component" value="Unassembled WGS sequence"/>
</dbReference>
<keyword evidence="18" id="KW-1185">Reference proteome</keyword>
<dbReference type="InterPro" id="IPR018164">
    <property type="entry name" value="Ala-tRNA-synth_IIc_N"/>
</dbReference>
<dbReference type="GO" id="GO:0004813">
    <property type="term" value="F:alanine-tRNA ligase activity"/>
    <property type="evidence" value="ECO:0007669"/>
    <property type="project" value="UniProtKB-UniRule"/>
</dbReference>
<comment type="caution">
    <text evidence="17">The sequence shown here is derived from an EMBL/GenBank/DDBJ whole genome shotgun (WGS) entry which is preliminary data.</text>
</comment>
<comment type="catalytic activity">
    <reaction evidence="13 14">
        <text>tRNA(Ala) + L-alanine + ATP = L-alanyl-tRNA(Ala) + AMP + diphosphate</text>
        <dbReference type="Rhea" id="RHEA:12540"/>
        <dbReference type="Rhea" id="RHEA-COMP:9657"/>
        <dbReference type="Rhea" id="RHEA-COMP:9923"/>
        <dbReference type="ChEBI" id="CHEBI:30616"/>
        <dbReference type="ChEBI" id="CHEBI:33019"/>
        <dbReference type="ChEBI" id="CHEBI:57972"/>
        <dbReference type="ChEBI" id="CHEBI:78442"/>
        <dbReference type="ChEBI" id="CHEBI:78497"/>
        <dbReference type="ChEBI" id="CHEBI:456215"/>
        <dbReference type="EC" id="6.1.1.7"/>
    </reaction>
</comment>
<keyword evidence="15" id="KW-0175">Coiled coil</keyword>
<dbReference type="NCBIfam" id="TIGR00344">
    <property type="entry name" value="alaS"/>
    <property type="match status" value="1"/>
</dbReference>
<dbReference type="Gene3D" id="3.30.980.10">
    <property type="entry name" value="Threonyl-trna Synthetase, Chain A, domain 2"/>
    <property type="match status" value="1"/>
</dbReference>
<dbReference type="GO" id="GO:0140096">
    <property type="term" value="F:catalytic activity, acting on a protein"/>
    <property type="evidence" value="ECO:0007669"/>
    <property type="project" value="UniProtKB-ARBA"/>
</dbReference>
<keyword evidence="10 14" id="KW-0648">Protein biosynthesis</keyword>
<dbReference type="GO" id="GO:0002161">
    <property type="term" value="F:aminoacyl-tRNA deacylase activity"/>
    <property type="evidence" value="ECO:0007669"/>
    <property type="project" value="TreeGrafter"/>
</dbReference>
<dbReference type="GO" id="GO:0016740">
    <property type="term" value="F:transferase activity"/>
    <property type="evidence" value="ECO:0007669"/>
    <property type="project" value="UniProtKB-ARBA"/>
</dbReference>
<dbReference type="AlphaFoldDB" id="A0A8H2M3S5"/>
<dbReference type="EC" id="6.1.1.7" evidence="14"/>
<keyword evidence="3 14" id="KW-0820">tRNA-binding</keyword>
<dbReference type="Pfam" id="PF02272">
    <property type="entry name" value="DHHA1"/>
    <property type="match status" value="1"/>
</dbReference>
<dbReference type="FunFam" id="3.10.310.40:FF:000001">
    <property type="entry name" value="Alanine--tRNA ligase"/>
    <property type="match status" value="1"/>
</dbReference>
<keyword evidence="7 14" id="KW-0862">Zinc</keyword>
<evidence type="ECO:0000259" key="16">
    <source>
        <dbReference type="PROSITE" id="PS50860"/>
    </source>
</evidence>
<keyword evidence="5 14" id="KW-0479">Metal-binding</keyword>
<feature type="coiled-coil region" evidence="15">
    <location>
        <begin position="718"/>
        <end position="752"/>
    </location>
</feature>
<evidence type="ECO:0000256" key="11">
    <source>
        <dbReference type="ARBA" id="ARBA00023146"/>
    </source>
</evidence>
<dbReference type="CDD" id="cd00673">
    <property type="entry name" value="AlaRS_core"/>
    <property type="match status" value="1"/>
</dbReference>
<keyword evidence="14" id="KW-0963">Cytoplasm</keyword>
<dbReference type="PANTHER" id="PTHR11777">
    <property type="entry name" value="ALANYL-TRNA SYNTHETASE"/>
    <property type="match status" value="1"/>
</dbReference>
<proteinExistence type="inferred from homology"/>
<evidence type="ECO:0000256" key="9">
    <source>
        <dbReference type="ARBA" id="ARBA00022884"/>
    </source>
</evidence>
<dbReference type="Gene3D" id="2.40.30.130">
    <property type="match status" value="1"/>
</dbReference>
<dbReference type="SUPFAM" id="SSF55681">
    <property type="entry name" value="Class II aaRS and biotin synthetases"/>
    <property type="match status" value="1"/>
</dbReference>
<comment type="subcellular location">
    <subcellularLocation>
        <location evidence="1 14">Cytoplasm</location>
    </subcellularLocation>
</comment>
<evidence type="ECO:0000256" key="2">
    <source>
        <dbReference type="ARBA" id="ARBA00008226"/>
    </source>
</evidence>
<feature type="binding site" evidence="14">
    <location>
        <position position="670"/>
    </location>
    <ligand>
        <name>Zn(2+)</name>
        <dbReference type="ChEBI" id="CHEBI:29105"/>
    </ligand>
</feature>
<keyword evidence="9 14" id="KW-0694">RNA-binding</keyword>
<feature type="binding site" evidence="14">
    <location>
        <position position="564"/>
    </location>
    <ligand>
        <name>Zn(2+)</name>
        <dbReference type="ChEBI" id="CHEBI:29105"/>
    </ligand>
</feature>
<evidence type="ECO:0000256" key="5">
    <source>
        <dbReference type="ARBA" id="ARBA00022723"/>
    </source>
</evidence>
<evidence type="ECO:0000313" key="17">
    <source>
        <dbReference type="EMBL" id="VFB16052.1"/>
    </source>
</evidence>
<dbReference type="SUPFAM" id="SSF55186">
    <property type="entry name" value="ThrRS/AlaRS common domain"/>
    <property type="match status" value="1"/>
</dbReference>
<evidence type="ECO:0000256" key="14">
    <source>
        <dbReference type="HAMAP-Rule" id="MF_00036"/>
    </source>
</evidence>
<dbReference type="InterPro" id="IPR018165">
    <property type="entry name" value="Ala-tRNA-synth_IIc_core"/>
</dbReference>
<dbReference type="InterPro" id="IPR045864">
    <property type="entry name" value="aa-tRNA-synth_II/BPL/LPL"/>
</dbReference>
<feature type="domain" description="Alanyl-transfer RNA synthetases family profile" evidence="16">
    <location>
        <begin position="4"/>
        <end position="709"/>
    </location>
</feature>
<dbReference type="InterPro" id="IPR012947">
    <property type="entry name" value="tRNA_SAD"/>
</dbReference>
<dbReference type="Gene3D" id="6.10.250.550">
    <property type="match status" value="1"/>
</dbReference>
<evidence type="ECO:0000256" key="13">
    <source>
        <dbReference type="ARBA" id="ARBA00048300"/>
    </source>
</evidence>
<reference evidence="17 18" key="1">
    <citation type="submission" date="2019-02" db="EMBL/GenBank/DDBJ databases">
        <authorList>
            <consortium name="Pathogen Informatics"/>
        </authorList>
    </citation>
    <scope>NUCLEOTIDE SEQUENCE [LARGE SCALE GENOMIC DNA]</scope>
    <source>
        <strain evidence="17 18">3012STDY7089603</strain>
    </source>
</reference>
<comment type="function">
    <text evidence="12 14">Catalyzes the attachment of alanine to tRNA(Ala) in a two-step reaction: alanine is first activated by ATP to form Ala-AMP and then transferred to the acceptor end of tRNA(Ala). Also edits incorrectly charged Ser-tRNA(Ala) and Gly-tRNA(Ala) via its editing domain.</text>
</comment>